<dbReference type="EMBL" id="JARPUR010000001">
    <property type="protein sequence ID" value="KAK4885900.1"/>
    <property type="molecule type" value="Genomic_DNA"/>
</dbReference>
<feature type="transmembrane region" description="Helical" evidence="10">
    <location>
        <begin position="141"/>
        <end position="163"/>
    </location>
</feature>
<keyword evidence="9 10" id="KW-0807">Transducer</keyword>
<evidence type="ECO:0000256" key="7">
    <source>
        <dbReference type="ARBA" id="ARBA00023136"/>
    </source>
</evidence>
<keyword evidence="8 10" id="KW-0675">Receptor</keyword>
<dbReference type="PANTHER" id="PTHR21137:SF35">
    <property type="entry name" value="ODORANT RECEPTOR 19A-RELATED"/>
    <property type="match status" value="1"/>
</dbReference>
<evidence type="ECO:0000256" key="5">
    <source>
        <dbReference type="ARBA" id="ARBA00022725"/>
    </source>
</evidence>
<gene>
    <name evidence="11" type="ORF">RN001_002171</name>
</gene>
<evidence type="ECO:0000256" key="3">
    <source>
        <dbReference type="ARBA" id="ARBA00022606"/>
    </source>
</evidence>
<evidence type="ECO:0000313" key="11">
    <source>
        <dbReference type="EMBL" id="KAK4885900.1"/>
    </source>
</evidence>
<evidence type="ECO:0000313" key="12">
    <source>
        <dbReference type="Proteomes" id="UP001353858"/>
    </source>
</evidence>
<evidence type="ECO:0000256" key="10">
    <source>
        <dbReference type="RuleBase" id="RU351113"/>
    </source>
</evidence>
<dbReference type="GO" id="GO:0005886">
    <property type="term" value="C:plasma membrane"/>
    <property type="evidence" value="ECO:0007669"/>
    <property type="project" value="UniProtKB-SubCell"/>
</dbReference>
<dbReference type="AlphaFoldDB" id="A0AAN7SSS6"/>
<evidence type="ECO:0000256" key="2">
    <source>
        <dbReference type="ARBA" id="ARBA00022475"/>
    </source>
</evidence>
<keyword evidence="4 10" id="KW-0812">Transmembrane</keyword>
<comment type="similarity">
    <text evidence="10">Belongs to the insect chemoreceptor superfamily. Heteromeric odorant receptor channel (TC 1.A.69) family.</text>
</comment>
<dbReference type="InterPro" id="IPR004117">
    <property type="entry name" value="7tm6_olfct_rcpt"/>
</dbReference>
<evidence type="ECO:0000256" key="4">
    <source>
        <dbReference type="ARBA" id="ARBA00022692"/>
    </source>
</evidence>
<accession>A0AAN7SSS6</accession>
<comment type="subcellular location">
    <subcellularLocation>
        <location evidence="1 10">Cell membrane</location>
        <topology evidence="1 10">Multi-pass membrane protein</topology>
    </subcellularLocation>
</comment>
<organism evidence="11 12">
    <name type="scientific">Aquatica leii</name>
    <dbReference type="NCBI Taxonomy" id="1421715"/>
    <lineage>
        <taxon>Eukaryota</taxon>
        <taxon>Metazoa</taxon>
        <taxon>Ecdysozoa</taxon>
        <taxon>Arthropoda</taxon>
        <taxon>Hexapoda</taxon>
        <taxon>Insecta</taxon>
        <taxon>Pterygota</taxon>
        <taxon>Neoptera</taxon>
        <taxon>Endopterygota</taxon>
        <taxon>Coleoptera</taxon>
        <taxon>Polyphaga</taxon>
        <taxon>Elateriformia</taxon>
        <taxon>Elateroidea</taxon>
        <taxon>Lampyridae</taxon>
        <taxon>Luciolinae</taxon>
        <taxon>Aquatica</taxon>
    </lineage>
</organism>
<keyword evidence="7 10" id="KW-0472">Membrane</keyword>
<proteinExistence type="inferred from homology"/>
<dbReference type="Pfam" id="PF02949">
    <property type="entry name" value="7tm_6"/>
    <property type="match status" value="1"/>
</dbReference>
<dbReference type="Proteomes" id="UP001353858">
    <property type="component" value="Unassembled WGS sequence"/>
</dbReference>
<feature type="transmembrane region" description="Helical" evidence="10">
    <location>
        <begin position="333"/>
        <end position="354"/>
    </location>
</feature>
<dbReference type="GO" id="GO:0005549">
    <property type="term" value="F:odorant binding"/>
    <property type="evidence" value="ECO:0007669"/>
    <property type="project" value="InterPro"/>
</dbReference>
<keyword evidence="6 10" id="KW-1133">Transmembrane helix</keyword>
<evidence type="ECO:0000256" key="6">
    <source>
        <dbReference type="ARBA" id="ARBA00022989"/>
    </source>
</evidence>
<keyword evidence="3 10" id="KW-0716">Sensory transduction</keyword>
<evidence type="ECO:0000256" key="9">
    <source>
        <dbReference type="ARBA" id="ARBA00023224"/>
    </source>
</evidence>
<feature type="transmembrane region" description="Helical" evidence="10">
    <location>
        <begin position="220"/>
        <end position="244"/>
    </location>
</feature>
<comment type="caution">
    <text evidence="11">The sequence shown here is derived from an EMBL/GenBank/DDBJ whole genome shotgun (WGS) entry which is preliminary data.</text>
</comment>
<keyword evidence="2" id="KW-1003">Cell membrane</keyword>
<feature type="transmembrane region" description="Helical" evidence="10">
    <location>
        <begin position="301"/>
        <end position="327"/>
    </location>
</feature>
<keyword evidence="5 10" id="KW-0552">Olfaction</keyword>
<keyword evidence="12" id="KW-1185">Reference proteome</keyword>
<name>A0AAN7SSS6_9COLE</name>
<feature type="transmembrane region" description="Helical" evidence="10">
    <location>
        <begin position="80"/>
        <end position="97"/>
    </location>
</feature>
<evidence type="ECO:0000256" key="1">
    <source>
        <dbReference type="ARBA" id="ARBA00004651"/>
    </source>
</evidence>
<comment type="caution">
    <text evidence="10">Lacks conserved residue(s) required for the propagation of feature annotation.</text>
</comment>
<dbReference type="PANTHER" id="PTHR21137">
    <property type="entry name" value="ODORANT RECEPTOR"/>
    <property type="match status" value="1"/>
</dbReference>
<feature type="transmembrane region" description="Helical" evidence="10">
    <location>
        <begin position="43"/>
        <end position="60"/>
    </location>
</feature>
<protein>
    <recommendedName>
        <fullName evidence="10">Odorant receptor</fullName>
    </recommendedName>
</protein>
<dbReference type="GO" id="GO:0007165">
    <property type="term" value="P:signal transduction"/>
    <property type="evidence" value="ECO:0007669"/>
    <property type="project" value="UniProtKB-KW"/>
</dbReference>
<sequence>MIRQYEQSGQTRLLGHLRVRYLISCAGLWVPDQGEGVLLRYKYWVYNIVINGFSLGLFMPSEFFSFGRSSHRLEDAIKNASVAVTHLLAGIKVLVWLRRRKLILDMIKVLELKALQYNGINEFKPNRILEKEKRTKNITTLGFLALANFVSITAFTGAIAILLTDYDKYEVITIDSNNITKYEYTQHLPYWSWMPFNYYSSKTRFFFGVLYTCFAPFQQAWTIAGIDTLFTALVSNIGAQLIILRGAFKTIRPRALRTLNNPHFEILHDSEELNKEMTKEMIKCIEHLQLIFDICQKMEDIFTYLTLTQVIMSEILICTCLYLVSSIPITSKAFATELVYLVAIELQIALYCFFGNKVTIMGEDISLALYEGDWLSASSSFKKTMLITMLRMKKPIHLTMGKFSPLTLSTFVTIGKGSYSFFAVLKNHNA</sequence>
<reference evidence="12" key="1">
    <citation type="submission" date="2023-01" db="EMBL/GenBank/DDBJ databases">
        <title>Key to firefly adult light organ development and bioluminescence: homeobox transcription factors regulate luciferase expression and transportation to peroxisome.</title>
        <authorList>
            <person name="Fu X."/>
        </authorList>
    </citation>
    <scope>NUCLEOTIDE SEQUENCE [LARGE SCALE GENOMIC DNA]</scope>
</reference>
<dbReference type="GO" id="GO:0004984">
    <property type="term" value="F:olfactory receptor activity"/>
    <property type="evidence" value="ECO:0007669"/>
    <property type="project" value="InterPro"/>
</dbReference>
<evidence type="ECO:0000256" key="8">
    <source>
        <dbReference type="ARBA" id="ARBA00023170"/>
    </source>
</evidence>